<feature type="transmembrane region" description="Helical" evidence="1">
    <location>
        <begin position="22"/>
        <end position="40"/>
    </location>
</feature>
<sequence>MNKKKVTDWLELMKDWVVLREIVIAIMAMIHELTYPFLFLRLR</sequence>
<name>A0A4U9HKW0_9ENTR</name>
<organism evidence="2 3">
    <name type="scientific">Leclercia adecarboxylata</name>
    <dbReference type="NCBI Taxonomy" id="83655"/>
    <lineage>
        <taxon>Bacteria</taxon>
        <taxon>Pseudomonadati</taxon>
        <taxon>Pseudomonadota</taxon>
        <taxon>Gammaproteobacteria</taxon>
        <taxon>Enterobacterales</taxon>
        <taxon>Enterobacteriaceae</taxon>
        <taxon>Leclercia</taxon>
    </lineage>
</organism>
<dbReference type="Proteomes" id="UP000310719">
    <property type="component" value="Chromosome"/>
</dbReference>
<gene>
    <name evidence="2" type="ORF">NCTC13032_01090</name>
</gene>
<dbReference type="AlphaFoldDB" id="A0A4U9HKW0"/>
<proteinExistence type="predicted"/>
<keyword evidence="1" id="KW-0472">Membrane</keyword>
<keyword evidence="1" id="KW-0812">Transmembrane</keyword>
<protein>
    <submittedName>
        <fullName evidence="2">Uncharacterized protein</fullName>
    </submittedName>
</protein>
<evidence type="ECO:0000313" key="2">
    <source>
        <dbReference type="EMBL" id="VTP63926.1"/>
    </source>
</evidence>
<reference evidence="2 3" key="1">
    <citation type="submission" date="2019-05" db="EMBL/GenBank/DDBJ databases">
        <authorList>
            <consortium name="Pathogen Informatics"/>
        </authorList>
    </citation>
    <scope>NUCLEOTIDE SEQUENCE [LARGE SCALE GENOMIC DNA]</scope>
    <source>
        <strain evidence="2 3">NCTC13032</strain>
    </source>
</reference>
<dbReference type="EMBL" id="LR590464">
    <property type="protein sequence ID" value="VTP63926.1"/>
    <property type="molecule type" value="Genomic_DNA"/>
</dbReference>
<keyword evidence="1" id="KW-1133">Transmembrane helix</keyword>
<evidence type="ECO:0000256" key="1">
    <source>
        <dbReference type="SAM" id="Phobius"/>
    </source>
</evidence>
<evidence type="ECO:0000313" key="3">
    <source>
        <dbReference type="Proteomes" id="UP000310719"/>
    </source>
</evidence>
<accession>A0A4U9HKW0</accession>